<dbReference type="GO" id="GO:0007188">
    <property type="term" value="P:adenylate cyclase-modulating G protein-coupled receptor signaling pathway"/>
    <property type="evidence" value="ECO:0007669"/>
    <property type="project" value="TreeGrafter"/>
</dbReference>
<accession>A0A1I7XET5</accession>
<evidence type="ECO:0000313" key="11">
    <source>
        <dbReference type="Proteomes" id="UP000095283"/>
    </source>
</evidence>
<dbReference type="PROSITE" id="PS51882">
    <property type="entry name" value="G_ALPHA"/>
    <property type="match status" value="1"/>
</dbReference>
<dbReference type="InterPro" id="IPR011025">
    <property type="entry name" value="GproteinA_insert"/>
</dbReference>
<dbReference type="GO" id="GO:0001664">
    <property type="term" value="F:G protein-coupled receptor binding"/>
    <property type="evidence" value="ECO:0007669"/>
    <property type="project" value="TreeGrafter"/>
</dbReference>
<feature type="binding site" evidence="9">
    <location>
        <begin position="110"/>
        <end position="114"/>
    </location>
    <ligand>
        <name>GTP</name>
        <dbReference type="ChEBI" id="CHEBI:37565"/>
    </ligand>
</feature>
<feature type="binding site" evidence="10">
    <location>
        <position position="91"/>
    </location>
    <ligand>
        <name>Mg(2+)</name>
        <dbReference type="ChEBI" id="CHEBI:18420"/>
    </ligand>
</feature>
<evidence type="ECO:0000256" key="3">
    <source>
        <dbReference type="ARBA" id="ARBA00022723"/>
    </source>
</evidence>
<dbReference type="GO" id="GO:0031683">
    <property type="term" value="F:G-protein beta/gamma-subunit complex binding"/>
    <property type="evidence" value="ECO:0007669"/>
    <property type="project" value="InterPro"/>
</dbReference>
<evidence type="ECO:0000256" key="6">
    <source>
        <dbReference type="ARBA" id="ARBA00023139"/>
    </source>
</evidence>
<name>A0A1I7XET5_HETBA</name>
<evidence type="ECO:0000256" key="9">
    <source>
        <dbReference type="PIRSR" id="PIRSR601019-1"/>
    </source>
</evidence>
<evidence type="ECO:0000256" key="4">
    <source>
        <dbReference type="ARBA" id="ARBA00022741"/>
    </source>
</evidence>
<dbReference type="Gene3D" id="3.40.50.300">
    <property type="entry name" value="P-loop containing nucleotide triphosphate hydrolases"/>
    <property type="match status" value="2"/>
</dbReference>
<evidence type="ECO:0000256" key="10">
    <source>
        <dbReference type="PIRSR" id="PIRSR601019-2"/>
    </source>
</evidence>
<keyword evidence="11" id="KW-1185">Reference proteome</keyword>
<feature type="binding site" evidence="9">
    <location>
        <begin position="85"/>
        <end position="91"/>
    </location>
    <ligand>
        <name>GTP</name>
        <dbReference type="ChEBI" id="CHEBI:37565"/>
    </ligand>
</feature>
<dbReference type="PANTHER" id="PTHR10218">
    <property type="entry name" value="GTP-BINDING PROTEIN ALPHA SUBUNIT"/>
    <property type="match status" value="1"/>
</dbReference>
<dbReference type="Pfam" id="PF00503">
    <property type="entry name" value="G-alpha"/>
    <property type="match status" value="1"/>
</dbReference>
<keyword evidence="7" id="KW-0807">Transducer</keyword>
<proteinExistence type="predicted"/>
<keyword evidence="6" id="KW-0564">Palmitate</keyword>
<dbReference type="PANTHER" id="PTHR10218:SF196">
    <property type="entry name" value="GUANINE NUCLEOTIDE-BINDING PROTEIN ALPHA-8 SUBUNIT"/>
    <property type="match status" value="1"/>
</dbReference>
<dbReference type="GO" id="GO:0046872">
    <property type="term" value="F:metal ion binding"/>
    <property type="evidence" value="ECO:0007669"/>
    <property type="project" value="UniProtKB-KW"/>
</dbReference>
<dbReference type="GO" id="GO:0005737">
    <property type="term" value="C:cytoplasm"/>
    <property type="evidence" value="ECO:0007669"/>
    <property type="project" value="TreeGrafter"/>
</dbReference>
<organism evidence="11 12">
    <name type="scientific">Heterorhabditis bacteriophora</name>
    <name type="common">Entomopathogenic nematode worm</name>
    <dbReference type="NCBI Taxonomy" id="37862"/>
    <lineage>
        <taxon>Eukaryota</taxon>
        <taxon>Metazoa</taxon>
        <taxon>Ecdysozoa</taxon>
        <taxon>Nematoda</taxon>
        <taxon>Chromadorea</taxon>
        <taxon>Rhabditida</taxon>
        <taxon>Rhabditina</taxon>
        <taxon>Rhabditomorpha</taxon>
        <taxon>Strongyloidea</taxon>
        <taxon>Heterorhabditidae</taxon>
        <taxon>Heterorhabditis</taxon>
    </lineage>
</organism>
<keyword evidence="10" id="KW-0460">Magnesium</keyword>
<evidence type="ECO:0000256" key="8">
    <source>
        <dbReference type="ARBA" id="ARBA00023288"/>
    </source>
</evidence>
<dbReference type="InterPro" id="IPR001019">
    <property type="entry name" value="Gprotein_alpha_su"/>
</dbReference>
<sequence length="209" mass="24611">MSFSLELSLSLPVFYPIFVDPSFRTPYTRSTIMAVDGSIRSTGSPQKQRTEYRRKREIKFICCSFLQHLDRMRQKDYVPTLEDILKSRVPTSGVVQFTFFIKNYMFKVFDVGGQKSQRRKWIHIFDDVHAVLFITSLSEYNQVLSEDRKQEYRPALNYITRKFKQVNKNVKRTIYTHETCATDTQQIQVVIDSVIDVIIQQTMQKVGIQ</sequence>
<dbReference type="AlphaFoldDB" id="A0A1I7XET5"/>
<evidence type="ECO:0000256" key="2">
    <source>
        <dbReference type="ARBA" id="ARBA00022707"/>
    </source>
</evidence>
<dbReference type="InterPro" id="IPR027417">
    <property type="entry name" value="P-loop_NTPase"/>
</dbReference>
<dbReference type="FunFam" id="3.40.50.300:FF:000692">
    <property type="entry name" value="Guanine nucleotide-binding protein subunit alpha"/>
    <property type="match status" value="1"/>
</dbReference>
<reference evidence="12" key="1">
    <citation type="submission" date="2016-11" db="UniProtKB">
        <authorList>
            <consortium name="WormBaseParasite"/>
        </authorList>
    </citation>
    <scope>IDENTIFICATION</scope>
</reference>
<comment type="subunit">
    <text evidence="1">G proteins are composed of 3 units; alpha, beta and gamma. The alpha chain contains the guanine nucleotide binding site.</text>
</comment>
<keyword evidence="4 9" id="KW-0547">Nucleotide-binding</keyword>
<dbReference type="GO" id="GO:0005834">
    <property type="term" value="C:heterotrimeric G-protein complex"/>
    <property type="evidence" value="ECO:0007669"/>
    <property type="project" value="TreeGrafter"/>
</dbReference>
<evidence type="ECO:0000256" key="1">
    <source>
        <dbReference type="ARBA" id="ARBA00011356"/>
    </source>
</evidence>
<keyword evidence="5 9" id="KW-0342">GTP-binding</keyword>
<dbReference type="GO" id="GO:0005525">
    <property type="term" value="F:GTP binding"/>
    <property type="evidence" value="ECO:0007669"/>
    <property type="project" value="UniProtKB-KW"/>
</dbReference>
<protein>
    <submittedName>
        <fullName evidence="12">G-protein alpha subunit</fullName>
    </submittedName>
</protein>
<dbReference type="Proteomes" id="UP000095283">
    <property type="component" value="Unplaced"/>
</dbReference>
<evidence type="ECO:0000256" key="5">
    <source>
        <dbReference type="ARBA" id="ARBA00023134"/>
    </source>
</evidence>
<evidence type="ECO:0000256" key="7">
    <source>
        <dbReference type="ARBA" id="ARBA00023224"/>
    </source>
</evidence>
<dbReference type="GO" id="GO:0003924">
    <property type="term" value="F:GTPase activity"/>
    <property type="evidence" value="ECO:0007669"/>
    <property type="project" value="InterPro"/>
</dbReference>
<keyword evidence="8" id="KW-0449">Lipoprotein</keyword>
<keyword evidence="2" id="KW-0519">Myristate</keyword>
<dbReference type="PRINTS" id="PR00318">
    <property type="entry name" value="GPROTEINA"/>
</dbReference>
<dbReference type="SUPFAM" id="SSF52540">
    <property type="entry name" value="P-loop containing nucleoside triphosphate hydrolases"/>
    <property type="match status" value="1"/>
</dbReference>
<dbReference type="SUPFAM" id="SSF47895">
    <property type="entry name" value="Transducin (alpha subunit), insertion domain"/>
    <property type="match status" value="1"/>
</dbReference>
<dbReference type="SMART" id="SM00275">
    <property type="entry name" value="G_alpha"/>
    <property type="match status" value="1"/>
</dbReference>
<dbReference type="Gene3D" id="1.10.400.10">
    <property type="entry name" value="GI Alpha 1, domain 2-like"/>
    <property type="match status" value="1"/>
</dbReference>
<keyword evidence="3 10" id="KW-0479">Metal-binding</keyword>
<dbReference type="WBParaSite" id="Hba_16168">
    <property type="protein sequence ID" value="Hba_16168"/>
    <property type="gene ID" value="Hba_16168"/>
</dbReference>
<evidence type="ECO:0000313" key="12">
    <source>
        <dbReference type="WBParaSite" id="Hba_16168"/>
    </source>
</evidence>